<gene>
    <name evidence="6" type="ORF">QJ043_07495</name>
</gene>
<evidence type="ECO:0000256" key="4">
    <source>
        <dbReference type="ARBA" id="ARBA00022842"/>
    </source>
</evidence>
<reference evidence="6" key="1">
    <citation type="submission" date="2023-05" db="EMBL/GenBank/DDBJ databases">
        <title>[olsenella] sp. nov., isolated from a pig farm feces dump.</title>
        <authorList>
            <person name="Chang Y.-H."/>
        </authorList>
    </citation>
    <scope>NUCLEOTIDE SEQUENCE</scope>
    <source>
        <strain evidence="6">YH-ols2217</strain>
    </source>
</reference>
<name>A0ABT6ZLI9_9ACTN</name>
<dbReference type="PANTHER" id="PTHR31609">
    <property type="entry name" value="YDJC DEACETYLASE FAMILY MEMBER"/>
    <property type="match status" value="1"/>
</dbReference>
<keyword evidence="3" id="KW-0378">Hydrolase</keyword>
<evidence type="ECO:0000313" key="6">
    <source>
        <dbReference type="EMBL" id="MDJ1129919.1"/>
    </source>
</evidence>
<sequence>MAQTVIIRADDLGYSPGVNTGIAAAVAAGSVGCVSVLCVPGLWTEEGLASLAGRDVALGVHSCISNGRPAAGAAAVPALVNETGAFRSSRFYRSAEQDPVPPEQALAEIRAQVAWFTEHTSRRPDYLDIHAVPSKSLSTAAEQVAAEMGLPFLGFGIGETHAVGRANLRLHLPPSHTAPYDPWASLAGALDVAPEDTALVHVTHPGYVDAPLLRRSGLTENRAWEAEMLCSAELPDWLANRRARMTDLRAIL</sequence>
<dbReference type="SUPFAM" id="SSF88713">
    <property type="entry name" value="Glycoside hydrolase/deacetylase"/>
    <property type="match status" value="1"/>
</dbReference>
<dbReference type="Proteomes" id="UP001431693">
    <property type="component" value="Unassembled WGS sequence"/>
</dbReference>
<evidence type="ECO:0000256" key="3">
    <source>
        <dbReference type="ARBA" id="ARBA00022801"/>
    </source>
</evidence>
<evidence type="ECO:0000256" key="2">
    <source>
        <dbReference type="ARBA" id="ARBA00022723"/>
    </source>
</evidence>
<comment type="cofactor">
    <cofactor evidence="1">
        <name>Mg(2+)</name>
        <dbReference type="ChEBI" id="CHEBI:18420"/>
    </cofactor>
</comment>
<proteinExistence type="predicted"/>
<keyword evidence="7" id="KW-1185">Reference proteome</keyword>
<protein>
    <submittedName>
        <fullName evidence="6">ChbG/HpnK family deacetylase</fullName>
    </submittedName>
</protein>
<evidence type="ECO:0000256" key="5">
    <source>
        <dbReference type="ARBA" id="ARBA00023277"/>
    </source>
</evidence>
<keyword evidence="4" id="KW-0460">Magnesium</keyword>
<keyword evidence="5" id="KW-0119">Carbohydrate metabolism</keyword>
<evidence type="ECO:0000313" key="7">
    <source>
        <dbReference type="Proteomes" id="UP001431693"/>
    </source>
</evidence>
<accession>A0ABT6ZLI9</accession>
<keyword evidence="2" id="KW-0479">Metal-binding</keyword>
<dbReference type="InterPro" id="IPR011330">
    <property type="entry name" value="Glyco_hydro/deAcase_b/a-brl"/>
</dbReference>
<dbReference type="EMBL" id="JASJEX010000003">
    <property type="protein sequence ID" value="MDJ1129919.1"/>
    <property type="molecule type" value="Genomic_DNA"/>
</dbReference>
<dbReference type="RefSeq" id="WP_283713039.1">
    <property type="nucleotide sequence ID" value="NZ_JASJEW010000002.1"/>
</dbReference>
<comment type="caution">
    <text evidence="6">The sequence shown here is derived from an EMBL/GenBank/DDBJ whole genome shotgun (WGS) entry which is preliminary data.</text>
</comment>
<organism evidence="6 7">
    <name type="scientific">Kribbibacterium absianum</name>
    <dbReference type="NCBI Taxonomy" id="3044210"/>
    <lineage>
        <taxon>Bacteria</taxon>
        <taxon>Bacillati</taxon>
        <taxon>Actinomycetota</taxon>
        <taxon>Coriobacteriia</taxon>
        <taxon>Coriobacteriales</taxon>
        <taxon>Kribbibacteriaceae</taxon>
        <taxon>Kribbibacterium</taxon>
    </lineage>
</organism>
<evidence type="ECO:0000256" key="1">
    <source>
        <dbReference type="ARBA" id="ARBA00001946"/>
    </source>
</evidence>
<dbReference type="Pfam" id="PF04794">
    <property type="entry name" value="YdjC"/>
    <property type="match status" value="1"/>
</dbReference>
<dbReference type="PANTHER" id="PTHR31609:SF1">
    <property type="entry name" value="CARBOHYDRATE DEACETYLASE"/>
    <property type="match status" value="1"/>
</dbReference>
<dbReference type="Gene3D" id="3.20.20.370">
    <property type="entry name" value="Glycoside hydrolase/deacetylase"/>
    <property type="match status" value="1"/>
</dbReference>
<dbReference type="InterPro" id="IPR006879">
    <property type="entry name" value="YdjC-like"/>
</dbReference>